<keyword evidence="3" id="KW-1185">Reference proteome</keyword>
<comment type="caution">
    <text evidence="2">The sequence shown here is derived from an EMBL/GenBank/DDBJ whole genome shotgun (WGS) entry which is preliminary data.</text>
</comment>
<sequence>AKGAWPKPGGKGDGAKAREGGGVLAARSQAAPSAAQLDQASASSRSAAHAVISLCHSVIQSSASVSSPSAPGGVPGPASCGGSFSAPAMPCPVCVPVAAPRRGKAGT</sequence>
<dbReference type="AlphaFoldDB" id="D5RHP1"/>
<reference evidence="2 3" key="1">
    <citation type="submission" date="2010-04" db="EMBL/GenBank/DDBJ databases">
        <authorList>
            <person name="Qin X."/>
            <person name="Bachman B."/>
            <person name="Battles P."/>
            <person name="Bell A."/>
            <person name="Bess C."/>
            <person name="Bickham C."/>
            <person name="Chaboub L."/>
            <person name="Chen D."/>
            <person name="Coyle M."/>
            <person name="Deiros D.R."/>
            <person name="Dinh H."/>
            <person name="Forbes L."/>
            <person name="Fowler G."/>
            <person name="Francisco L."/>
            <person name="Fu Q."/>
            <person name="Gubbala S."/>
            <person name="Hale W."/>
            <person name="Han Y."/>
            <person name="Hemphill L."/>
            <person name="Highlander S.K."/>
            <person name="Hirani K."/>
            <person name="Hogues M."/>
            <person name="Jackson L."/>
            <person name="Jakkamsetti A."/>
            <person name="Javaid M."/>
            <person name="Jiang H."/>
            <person name="Korchina V."/>
            <person name="Kovar C."/>
            <person name="Lara F."/>
            <person name="Lee S."/>
            <person name="Mata R."/>
            <person name="Mathew T."/>
            <person name="Moen C."/>
            <person name="Morales K."/>
            <person name="Munidasa M."/>
            <person name="Nazareth L."/>
            <person name="Ngo R."/>
            <person name="Nguyen L."/>
            <person name="Okwuonu G."/>
            <person name="Ongeri F."/>
            <person name="Patil S."/>
            <person name="Petrosino J."/>
            <person name="Pham C."/>
            <person name="Pham P."/>
            <person name="Pu L.-L."/>
            <person name="Puazo M."/>
            <person name="Raj R."/>
            <person name="Reid J."/>
            <person name="Rouhana J."/>
            <person name="Saada N."/>
            <person name="Shang Y."/>
            <person name="Simmons D."/>
            <person name="Thornton R."/>
            <person name="Warren J."/>
            <person name="Weissenberger G."/>
            <person name="Zhang J."/>
            <person name="Zhang L."/>
            <person name="Zhou C."/>
            <person name="Zhu D."/>
            <person name="Muzny D."/>
            <person name="Worley K."/>
            <person name="Gibbs R."/>
        </authorList>
    </citation>
    <scope>NUCLEOTIDE SEQUENCE [LARGE SCALE GENOMIC DNA]</scope>
    <source>
        <strain evidence="2 3">ATCC 49957</strain>
    </source>
</reference>
<evidence type="ECO:0000313" key="2">
    <source>
        <dbReference type="EMBL" id="EFH13174.1"/>
    </source>
</evidence>
<dbReference type="EMBL" id="ADVL01000109">
    <property type="protein sequence ID" value="EFH13174.1"/>
    <property type="molecule type" value="Genomic_DNA"/>
</dbReference>
<gene>
    <name evidence="2" type="ORF">HMPREF0731_0601</name>
</gene>
<evidence type="ECO:0000256" key="1">
    <source>
        <dbReference type="SAM" id="MobiDB-lite"/>
    </source>
</evidence>
<feature type="non-terminal residue" evidence="2">
    <location>
        <position position="1"/>
    </location>
</feature>
<protein>
    <submittedName>
        <fullName evidence="2">Uncharacterized protein</fullName>
    </submittedName>
</protein>
<proteinExistence type="predicted"/>
<dbReference type="HOGENOM" id="CLU_2202715_0_0_5"/>
<accession>D5RHP1</accession>
<dbReference type="Proteomes" id="UP000005324">
    <property type="component" value="Unassembled WGS sequence"/>
</dbReference>
<organism evidence="2 3">
    <name type="scientific">Pseudoroseomonas cervicalis ATCC 49957</name>
    <dbReference type="NCBI Taxonomy" id="525371"/>
    <lineage>
        <taxon>Bacteria</taxon>
        <taxon>Pseudomonadati</taxon>
        <taxon>Pseudomonadota</taxon>
        <taxon>Alphaproteobacteria</taxon>
        <taxon>Acetobacterales</taxon>
        <taxon>Roseomonadaceae</taxon>
        <taxon>Roseomonas</taxon>
    </lineage>
</organism>
<name>D5RHP1_9PROT</name>
<feature type="region of interest" description="Disordered" evidence="1">
    <location>
        <begin position="1"/>
        <end position="27"/>
    </location>
</feature>
<evidence type="ECO:0000313" key="3">
    <source>
        <dbReference type="Proteomes" id="UP000005324"/>
    </source>
</evidence>